<accession>A0A1E3ADT9</accession>
<dbReference type="EMBL" id="MCGH01000002">
    <property type="protein sequence ID" value="ODM06872.1"/>
    <property type="molecule type" value="Genomic_DNA"/>
</dbReference>
<evidence type="ECO:0000313" key="2">
    <source>
        <dbReference type="EMBL" id="ODM09734.1"/>
    </source>
</evidence>
<comment type="caution">
    <text evidence="1">The sequence shown here is derived from an EMBL/GenBank/DDBJ whole genome shotgun (WGS) entry which is preliminary data.</text>
</comment>
<name>A0A1E3ADT9_9FIRM</name>
<evidence type="ECO:0000313" key="4">
    <source>
        <dbReference type="Proteomes" id="UP000095003"/>
    </source>
</evidence>
<dbReference type="AlphaFoldDB" id="A0A1E3ADT9"/>
<proteinExistence type="predicted"/>
<organism evidence="1 3">
    <name type="scientific">Eisenbergiella tayi</name>
    <dbReference type="NCBI Taxonomy" id="1432052"/>
    <lineage>
        <taxon>Bacteria</taxon>
        <taxon>Bacillati</taxon>
        <taxon>Bacillota</taxon>
        <taxon>Clostridia</taxon>
        <taxon>Lachnospirales</taxon>
        <taxon>Lachnospiraceae</taxon>
        <taxon>Eisenbergiella</taxon>
    </lineage>
</organism>
<dbReference type="EMBL" id="MCGI01000004">
    <property type="protein sequence ID" value="ODM09734.1"/>
    <property type="molecule type" value="Genomic_DNA"/>
</dbReference>
<dbReference type="Proteomes" id="UP000094067">
    <property type="component" value="Unassembled WGS sequence"/>
</dbReference>
<protein>
    <submittedName>
        <fullName evidence="1">Uncharacterized protein</fullName>
    </submittedName>
</protein>
<evidence type="ECO:0000313" key="1">
    <source>
        <dbReference type="EMBL" id="ODM06872.1"/>
    </source>
</evidence>
<sequence length="53" mass="6311">MHKEYMLSCFNLNKMEDEEDFFESIDEMKSYIEQGGENIIVEGTYHLDEISID</sequence>
<dbReference type="RefSeq" id="WP_009252378.1">
    <property type="nucleotide sequence ID" value="NZ_BAABXS010000001.1"/>
</dbReference>
<reference evidence="3 4" key="1">
    <citation type="submission" date="2016-07" db="EMBL/GenBank/DDBJ databases">
        <title>Characterization of isolates of Eisenbergiella tayi derived from blood cultures, using whole genome sequencing.</title>
        <authorList>
            <person name="Burdz T."/>
            <person name="Wiebe D."/>
            <person name="Huynh C."/>
            <person name="Bernard K."/>
        </authorList>
    </citation>
    <scope>NUCLEOTIDE SEQUENCE [LARGE SCALE GENOMIC DNA]</scope>
    <source>
        <strain evidence="1 3">NML 110608</strain>
        <strain evidence="2 4">NML 120489</strain>
    </source>
</reference>
<dbReference type="GeneID" id="93305307"/>
<gene>
    <name evidence="2" type="ORF">BEH84_04101</name>
    <name evidence="1" type="ORF">BEI61_02762</name>
</gene>
<evidence type="ECO:0000313" key="3">
    <source>
        <dbReference type="Proteomes" id="UP000094067"/>
    </source>
</evidence>
<dbReference type="Proteomes" id="UP000095003">
    <property type="component" value="Unassembled WGS sequence"/>
</dbReference>